<protein>
    <submittedName>
        <fullName evidence="2">Aldehyde dehydrogenase 16 family, member A1</fullName>
    </submittedName>
</protein>
<sequence length="550" mass="59734">MNDLLPFSVSFSQSWLVKHSRVLGFFIDGKFFSPADRQTHDVTDSKAAVVCSTVCAKDEDVASAASSAAGAFKTWSELSCYQRAKVLLKLASVLQRHSQCVSELCNAVIVVPGKTSTLPALLLAQLFMEAGIPAGVLNVVSGSEASLGAKVAQNPQVNYLTYSGRQHTGEALAKAVAGWGVPMSFSLSLSSVCTFIIFDSADLNSAVDGVIELAFKKKRDFCNLWLCIGNHSPYGQAASIWTEDLTLALESAKSLCVGSVWVNCHSVMDPALPLCGRRESGNCTDGGREGLYQFLRPSHSPSFPRSSPSSINYADLGSAASKFMIPERFDPSRSTFFFKYKIVTELLCCYRWMKKSPTARSQSLYSLADSLDNRRQDLAVSIQTQTGISLEEAEKEVELSVSRLTDWAARCDKEQGGTPFPPQSGSALSTPEALGVLGVILPNSKPLLSLVSLLGPAVAMGNAVIMVPSEKYPLPALEFIQVLQASDIPGGLGCQFLQYSCVSPLKRLWLHCEEEEEREAGRNWTSSNPSLQEELWRKAVVWKSIWIPTA</sequence>
<reference evidence="2" key="2">
    <citation type="submission" date="2025-09" db="UniProtKB">
        <authorList>
            <consortium name="Ensembl"/>
        </authorList>
    </citation>
    <scope>IDENTIFICATION</scope>
</reference>
<accession>A0A672KHF8</accession>
<feature type="domain" description="Aldehyde dehydrogenase" evidence="1">
    <location>
        <begin position="38"/>
        <end position="101"/>
    </location>
</feature>
<evidence type="ECO:0000313" key="2">
    <source>
        <dbReference type="Ensembl" id="ENSSGRP00000008990.1"/>
    </source>
</evidence>
<feature type="domain" description="Aldehyde dehydrogenase" evidence="1">
    <location>
        <begin position="106"/>
        <end position="222"/>
    </location>
</feature>
<dbReference type="PANTHER" id="PTHR11699">
    <property type="entry name" value="ALDEHYDE DEHYDROGENASE-RELATED"/>
    <property type="match status" value="1"/>
</dbReference>
<dbReference type="SUPFAM" id="SSF53720">
    <property type="entry name" value="ALDH-like"/>
    <property type="match status" value="2"/>
</dbReference>
<dbReference type="AlphaFoldDB" id="A0A672KHF8"/>
<keyword evidence="3" id="KW-1185">Reference proteome</keyword>
<reference evidence="2" key="1">
    <citation type="submission" date="2025-08" db="UniProtKB">
        <authorList>
            <consortium name="Ensembl"/>
        </authorList>
    </citation>
    <scope>IDENTIFICATION</scope>
</reference>
<feature type="domain" description="Aldehyde dehydrogenase" evidence="1">
    <location>
        <begin position="228"/>
        <end position="296"/>
    </location>
</feature>
<dbReference type="Proteomes" id="UP000472262">
    <property type="component" value="Unassembled WGS sequence"/>
</dbReference>
<dbReference type="GO" id="GO:0016620">
    <property type="term" value="F:oxidoreductase activity, acting on the aldehyde or oxo group of donors, NAD or NADP as acceptor"/>
    <property type="evidence" value="ECO:0007669"/>
    <property type="project" value="InterPro"/>
</dbReference>
<dbReference type="InterPro" id="IPR016163">
    <property type="entry name" value="Ald_DH_C"/>
</dbReference>
<organism evidence="2 3">
    <name type="scientific">Sinocyclocheilus grahami</name>
    <name type="common">Dianchi golden-line fish</name>
    <name type="synonym">Barbus grahami</name>
    <dbReference type="NCBI Taxonomy" id="75366"/>
    <lineage>
        <taxon>Eukaryota</taxon>
        <taxon>Metazoa</taxon>
        <taxon>Chordata</taxon>
        <taxon>Craniata</taxon>
        <taxon>Vertebrata</taxon>
        <taxon>Euteleostomi</taxon>
        <taxon>Actinopterygii</taxon>
        <taxon>Neopterygii</taxon>
        <taxon>Teleostei</taxon>
        <taxon>Ostariophysi</taxon>
        <taxon>Cypriniformes</taxon>
        <taxon>Cyprinidae</taxon>
        <taxon>Cyprininae</taxon>
        <taxon>Sinocyclocheilus</taxon>
    </lineage>
</organism>
<dbReference type="Ensembl" id="ENSSGRT00000009800.1">
    <property type="protein sequence ID" value="ENSSGRP00000008990.1"/>
    <property type="gene ID" value="ENSSGRG00000006070.1"/>
</dbReference>
<dbReference type="Pfam" id="PF00171">
    <property type="entry name" value="Aldedh"/>
    <property type="match status" value="4"/>
</dbReference>
<dbReference type="InterPro" id="IPR016162">
    <property type="entry name" value="Ald_DH_N"/>
</dbReference>
<name>A0A672KHF8_SINGR</name>
<dbReference type="InterPro" id="IPR016161">
    <property type="entry name" value="Ald_DH/histidinol_DH"/>
</dbReference>
<dbReference type="InParanoid" id="A0A672KHF8"/>
<feature type="domain" description="Aldehyde dehydrogenase" evidence="1">
    <location>
        <begin position="351"/>
        <end position="492"/>
    </location>
</feature>
<evidence type="ECO:0000313" key="3">
    <source>
        <dbReference type="Proteomes" id="UP000472262"/>
    </source>
</evidence>
<dbReference type="InterPro" id="IPR015590">
    <property type="entry name" value="Aldehyde_DH_dom"/>
</dbReference>
<dbReference type="Gene3D" id="3.40.605.10">
    <property type="entry name" value="Aldehyde Dehydrogenase, Chain A, domain 1"/>
    <property type="match status" value="4"/>
</dbReference>
<evidence type="ECO:0000259" key="1">
    <source>
        <dbReference type="Pfam" id="PF00171"/>
    </source>
</evidence>
<proteinExistence type="predicted"/>
<dbReference type="Gene3D" id="3.40.309.10">
    <property type="entry name" value="Aldehyde Dehydrogenase, Chain A, domain 2"/>
    <property type="match status" value="1"/>
</dbReference>